<feature type="region of interest" description="Disordered" evidence="1">
    <location>
        <begin position="38"/>
        <end position="96"/>
    </location>
</feature>
<comment type="caution">
    <text evidence="3">The sequence shown here is derived from an EMBL/GenBank/DDBJ whole genome shotgun (WGS) entry which is preliminary data.</text>
</comment>
<accession>A0A419RQ92</accession>
<dbReference type="RefSeq" id="WP_120046845.1">
    <property type="nucleotide sequence ID" value="NZ_RAHX01000001.1"/>
</dbReference>
<dbReference type="AlphaFoldDB" id="A0A419RQ92"/>
<keyword evidence="4" id="KW-1185">Reference proteome</keyword>
<dbReference type="EMBL" id="RAHX01000001">
    <property type="protein sequence ID" value="RJY07954.1"/>
    <property type="molecule type" value="Genomic_DNA"/>
</dbReference>
<feature type="transmembrane region" description="Helical" evidence="2">
    <location>
        <begin position="6"/>
        <end position="27"/>
    </location>
</feature>
<evidence type="ECO:0000256" key="2">
    <source>
        <dbReference type="SAM" id="Phobius"/>
    </source>
</evidence>
<evidence type="ECO:0000313" key="4">
    <source>
        <dbReference type="Proteomes" id="UP000285232"/>
    </source>
</evidence>
<keyword evidence="2" id="KW-0472">Membrane</keyword>
<dbReference type="Proteomes" id="UP000285232">
    <property type="component" value="Unassembled WGS sequence"/>
</dbReference>
<dbReference type="Gene3D" id="1.10.150.20">
    <property type="entry name" value="5' to 3' exonuclease, C-terminal subdomain"/>
    <property type="match status" value="1"/>
</dbReference>
<evidence type="ECO:0000313" key="3">
    <source>
        <dbReference type="EMBL" id="RJY07954.1"/>
    </source>
</evidence>
<evidence type="ECO:0000256" key="1">
    <source>
        <dbReference type="SAM" id="MobiDB-lite"/>
    </source>
</evidence>
<organism evidence="3 4">
    <name type="scientific">Aurantiacibacter aquimixticola</name>
    <dbReference type="NCBI Taxonomy" id="1958945"/>
    <lineage>
        <taxon>Bacteria</taxon>
        <taxon>Pseudomonadati</taxon>
        <taxon>Pseudomonadota</taxon>
        <taxon>Alphaproteobacteria</taxon>
        <taxon>Sphingomonadales</taxon>
        <taxon>Erythrobacteraceae</taxon>
        <taxon>Aurantiacibacter</taxon>
    </lineage>
</organism>
<keyword evidence="2" id="KW-1133">Transmembrane helix</keyword>
<dbReference type="OrthoDB" id="9807941at2"/>
<dbReference type="Pfam" id="PF14520">
    <property type="entry name" value="HHH_5"/>
    <property type="match status" value="1"/>
</dbReference>
<keyword evidence="2" id="KW-0812">Transmembrane</keyword>
<name>A0A419RQ92_9SPHN</name>
<reference evidence="3 4" key="1">
    <citation type="journal article" date="2017" name="Int. J. Syst. Evol. Microbiol.">
        <title>Erythrobacter aquimixticola sp. nov., isolated from the junction between the ocean and a freshwater spring.</title>
        <authorList>
            <person name="Park S."/>
            <person name="Jung Y.T."/>
            <person name="Choi S.J."/>
            <person name="Yoon J.H."/>
        </authorList>
    </citation>
    <scope>NUCLEOTIDE SEQUENCE [LARGE SCALE GENOMIC DNA]</scope>
    <source>
        <strain evidence="3 4">JSSK-14</strain>
    </source>
</reference>
<protein>
    <submittedName>
        <fullName evidence="3">Uncharacterized protein</fullName>
    </submittedName>
</protein>
<sequence>MPELLQEYWIWIVVALVIGVVVAWWVFNASRTTKVEVEDKADGAPAKRNQALIDAPPAAKSGSMSTEKLHEESAENLVHDQQDAQAAKSEASPGNISAAANTDQIAAAPAAADAEAGAAVPAREAMKQVPADMAKDAPAKPAAGHDDLKRIKGVGPKLVTILHEQGVTSFKQIAAWDDAQIDRIDEKLGRFQGRIRRDDWVEQARLLDKGDMSAYEDRFGKV</sequence>
<proteinExistence type="predicted"/>
<feature type="compositionally biased region" description="Basic and acidic residues" evidence="1">
    <location>
        <begin position="67"/>
        <end position="82"/>
    </location>
</feature>
<gene>
    <name evidence="3" type="ORF">D6201_00020</name>
</gene>